<name>A0ACC0KQ28_CHOFU</name>
<protein>
    <submittedName>
        <fullName evidence="1">Uncharacterized protein</fullName>
    </submittedName>
</protein>
<evidence type="ECO:0000313" key="2">
    <source>
        <dbReference type="Proteomes" id="UP001064048"/>
    </source>
</evidence>
<dbReference type="Proteomes" id="UP001064048">
    <property type="component" value="Chromosome 18"/>
</dbReference>
<sequence>MNVANAFELAPVCYRPRWGYAASAAAPLTRRRIVSPSPAAPRLPDIIPYRAAPIHAARPLFHHSVRFVHNRRSDTHSRMTCYETLKAPAFAADAPMAHQFVKWWRNKFRNGYKKFSIGTESERTDTEELVGRAASQCSAPPDLLPSEARALLQPATPPPQRHQQLPADEDKQPRMRFEELTCDVELQHPESSKQKPVQFSFTLYDLDGHGRMTKDKTKEFRSKVIGAWDPLKGTTHRERARVVRGPATGVFAWRYMDAFTQNAGAGRVGPAPDIAGIVSTIYESIGKSVTVPHYGSKTIQVRLTVVPEDENSRSYRDRREGRRRRRRETATTLLEENEQSEEEHRERSPGDDVSSKSSCSADRRPQQRPQPLQPSRTHRYHRKEHRERKHTKKRSGSLQRRELFEIIQANMEKNHLSFQSSRKPCDPVPNEEEIKSKYQKLRNRSYTISEKPTKTFHTAKSDNSGHGYLDLACGGDSNLCRYDRYLHAVICSSARHAHTGFHQKQAQAPRPRCPAPHPRSRSHDLPTLKSQHPRVLQIIFL</sequence>
<keyword evidence="2" id="KW-1185">Reference proteome</keyword>
<proteinExistence type="predicted"/>
<evidence type="ECO:0000313" key="1">
    <source>
        <dbReference type="EMBL" id="KAI8438568.1"/>
    </source>
</evidence>
<organism evidence="1 2">
    <name type="scientific">Choristoneura fumiferana</name>
    <name type="common">Spruce budworm moth</name>
    <name type="synonym">Archips fumiferana</name>
    <dbReference type="NCBI Taxonomy" id="7141"/>
    <lineage>
        <taxon>Eukaryota</taxon>
        <taxon>Metazoa</taxon>
        <taxon>Ecdysozoa</taxon>
        <taxon>Arthropoda</taxon>
        <taxon>Hexapoda</taxon>
        <taxon>Insecta</taxon>
        <taxon>Pterygota</taxon>
        <taxon>Neoptera</taxon>
        <taxon>Endopterygota</taxon>
        <taxon>Lepidoptera</taxon>
        <taxon>Glossata</taxon>
        <taxon>Ditrysia</taxon>
        <taxon>Tortricoidea</taxon>
        <taxon>Tortricidae</taxon>
        <taxon>Tortricinae</taxon>
        <taxon>Choristoneura</taxon>
    </lineage>
</organism>
<comment type="caution">
    <text evidence="1">The sequence shown here is derived from an EMBL/GenBank/DDBJ whole genome shotgun (WGS) entry which is preliminary data.</text>
</comment>
<accession>A0ACC0KQ28</accession>
<reference evidence="1 2" key="1">
    <citation type="journal article" date="2022" name="Genome Biol. Evol.">
        <title>The Spruce Budworm Genome: Reconstructing the Evolutionary History of Antifreeze Proteins.</title>
        <authorList>
            <person name="Beliveau C."/>
            <person name="Gagne P."/>
            <person name="Picq S."/>
            <person name="Vernygora O."/>
            <person name="Keeling C.I."/>
            <person name="Pinkney K."/>
            <person name="Doucet D."/>
            <person name="Wen F."/>
            <person name="Johnston J.S."/>
            <person name="Maaroufi H."/>
            <person name="Boyle B."/>
            <person name="Laroche J."/>
            <person name="Dewar K."/>
            <person name="Juretic N."/>
            <person name="Blackburn G."/>
            <person name="Nisole A."/>
            <person name="Brunet B."/>
            <person name="Brandao M."/>
            <person name="Lumley L."/>
            <person name="Duan J."/>
            <person name="Quan G."/>
            <person name="Lucarotti C.J."/>
            <person name="Roe A.D."/>
            <person name="Sperling F.A.H."/>
            <person name="Levesque R.C."/>
            <person name="Cusson M."/>
        </authorList>
    </citation>
    <scope>NUCLEOTIDE SEQUENCE [LARGE SCALE GENOMIC DNA]</scope>
    <source>
        <strain evidence="1">Glfc:IPQL:Cfum</strain>
    </source>
</reference>
<dbReference type="EMBL" id="CM046118">
    <property type="protein sequence ID" value="KAI8438568.1"/>
    <property type="molecule type" value="Genomic_DNA"/>
</dbReference>
<gene>
    <name evidence="1" type="ORF">MSG28_011025</name>
</gene>